<dbReference type="AlphaFoldDB" id="A0A3E0W866"/>
<dbReference type="RefSeq" id="WP_116420204.1">
    <property type="nucleotide sequence ID" value="NZ_NBXC01000075.1"/>
</dbReference>
<proteinExistence type="predicted"/>
<comment type="caution">
    <text evidence="1">The sequence shown here is derived from an EMBL/GenBank/DDBJ whole genome shotgun (WGS) entry which is preliminary data.</text>
</comment>
<evidence type="ECO:0000313" key="1">
    <source>
        <dbReference type="EMBL" id="RFA24168.1"/>
    </source>
</evidence>
<accession>A0A3E0W866</accession>
<evidence type="ECO:0000313" key="2">
    <source>
        <dbReference type="Proteomes" id="UP000257080"/>
    </source>
</evidence>
<protein>
    <submittedName>
        <fullName evidence="1">Uncharacterized protein</fullName>
    </submittedName>
</protein>
<dbReference type="Proteomes" id="UP000257080">
    <property type="component" value="Unassembled WGS sequence"/>
</dbReference>
<name>A0A3E0W866_9MICO</name>
<sequence>MLETILLAQGLAEEIIQIARRAPDRGAYLTSVAPLLDVPEEDIGHIRKMSVEQLVSIYQRNQIVDELKAVKVQLGEENP</sequence>
<dbReference type="EMBL" id="NBXE01000092">
    <property type="protein sequence ID" value="RFA24168.1"/>
    <property type="molecule type" value="Genomic_DNA"/>
</dbReference>
<reference evidence="1 2" key="1">
    <citation type="submission" date="2017-04" db="EMBL/GenBank/DDBJ databases">
        <title>Comparative genome analysis of Subtercola boreus.</title>
        <authorList>
            <person name="Cho Y.-J."/>
            <person name="Cho A."/>
            <person name="Kim O.-S."/>
            <person name="Lee J.-I."/>
        </authorList>
    </citation>
    <scope>NUCLEOTIDE SEQUENCE [LARGE SCALE GENOMIC DNA]</scope>
    <source>
        <strain evidence="1 2">P28004</strain>
    </source>
</reference>
<organism evidence="1 2">
    <name type="scientific">Subtercola boreus</name>
    <dbReference type="NCBI Taxonomy" id="120213"/>
    <lineage>
        <taxon>Bacteria</taxon>
        <taxon>Bacillati</taxon>
        <taxon>Actinomycetota</taxon>
        <taxon>Actinomycetes</taxon>
        <taxon>Micrococcales</taxon>
        <taxon>Microbacteriaceae</taxon>
        <taxon>Subtercola</taxon>
    </lineage>
</organism>
<gene>
    <name evidence="1" type="ORF">B7R25_17350</name>
</gene>